<accession>A0A557SBZ7</accession>
<evidence type="ECO:0000256" key="4">
    <source>
        <dbReference type="ARBA" id="ARBA00023125"/>
    </source>
</evidence>
<name>A0A557SBZ7_9GAMM</name>
<protein>
    <submittedName>
        <fullName evidence="9">Response regulator transcription factor</fullName>
    </submittedName>
</protein>
<dbReference type="OrthoDB" id="9802186at2"/>
<dbReference type="InterPro" id="IPR000792">
    <property type="entry name" value="Tscrpt_reg_LuxR_C"/>
</dbReference>
<dbReference type="PANTHER" id="PTHR44688">
    <property type="entry name" value="DNA-BINDING TRANSCRIPTIONAL ACTIVATOR DEVR_DOSR"/>
    <property type="match status" value="1"/>
</dbReference>
<dbReference type="InterPro" id="IPR001789">
    <property type="entry name" value="Sig_transdc_resp-reg_receiver"/>
</dbReference>
<evidence type="ECO:0000313" key="10">
    <source>
        <dbReference type="Proteomes" id="UP000316649"/>
    </source>
</evidence>
<comment type="caution">
    <text evidence="9">The sequence shown here is derived from an EMBL/GenBank/DDBJ whole genome shotgun (WGS) entry which is preliminary data.</text>
</comment>
<dbReference type="Pfam" id="PF00072">
    <property type="entry name" value="Response_reg"/>
    <property type="match status" value="1"/>
</dbReference>
<keyword evidence="4" id="KW-0238">DNA-binding</keyword>
<dbReference type="InterPro" id="IPR011006">
    <property type="entry name" value="CheY-like_superfamily"/>
</dbReference>
<sequence>MSESTIFIVDDDQEVREALQLLMESVGLKVELFDSAGSYLKQFDPTRPGCIVVDVRMPGMSGLDLQMQLTEEALCPPIIIITGHGDVPMAVRAVQAGAIDFIEKPFNDQSLLDSVHRALEHDARQRGEASHIADIEAKLSRLTPREREVLELVIQGLRNKLIASELSVSQSTVEAHRAKVMDKMEAKTLSDLMRMMLTLESQ</sequence>
<dbReference type="GO" id="GO:0000160">
    <property type="term" value="P:phosphorelay signal transduction system"/>
    <property type="evidence" value="ECO:0007669"/>
    <property type="project" value="UniProtKB-KW"/>
</dbReference>
<evidence type="ECO:0000256" key="5">
    <source>
        <dbReference type="ARBA" id="ARBA00023163"/>
    </source>
</evidence>
<dbReference type="InterPro" id="IPR036388">
    <property type="entry name" value="WH-like_DNA-bd_sf"/>
</dbReference>
<feature type="domain" description="Response regulatory" evidence="8">
    <location>
        <begin position="5"/>
        <end position="119"/>
    </location>
</feature>
<dbReference type="SMART" id="SM00421">
    <property type="entry name" value="HTH_LUXR"/>
    <property type="match status" value="1"/>
</dbReference>
<evidence type="ECO:0000259" key="7">
    <source>
        <dbReference type="PROSITE" id="PS50043"/>
    </source>
</evidence>
<dbReference type="GO" id="GO:0003677">
    <property type="term" value="F:DNA binding"/>
    <property type="evidence" value="ECO:0007669"/>
    <property type="project" value="UniProtKB-KW"/>
</dbReference>
<evidence type="ECO:0000313" key="9">
    <source>
        <dbReference type="EMBL" id="TVO74831.1"/>
    </source>
</evidence>
<evidence type="ECO:0000256" key="3">
    <source>
        <dbReference type="ARBA" id="ARBA00023015"/>
    </source>
</evidence>
<dbReference type="Pfam" id="PF00196">
    <property type="entry name" value="GerE"/>
    <property type="match status" value="1"/>
</dbReference>
<feature type="domain" description="HTH luxR-type" evidence="7">
    <location>
        <begin position="135"/>
        <end position="200"/>
    </location>
</feature>
<keyword evidence="1 6" id="KW-0597">Phosphoprotein</keyword>
<dbReference type="SUPFAM" id="SSF52172">
    <property type="entry name" value="CheY-like"/>
    <property type="match status" value="1"/>
</dbReference>
<keyword evidence="3" id="KW-0805">Transcription regulation</keyword>
<feature type="modified residue" description="4-aspartylphosphate" evidence="6">
    <location>
        <position position="54"/>
    </location>
</feature>
<gene>
    <name evidence="9" type="ORF">FHP88_10045</name>
</gene>
<evidence type="ECO:0000259" key="8">
    <source>
        <dbReference type="PROSITE" id="PS50110"/>
    </source>
</evidence>
<dbReference type="CDD" id="cd06170">
    <property type="entry name" value="LuxR_C_like"/>
    <property type="match status" value="1"/>
</dbReference>
<evidence type="ECO:0000256" key="6">
    <source>
        <dbReference type="PROSITE-ProRule" id="PRU00169"/>
    </source>
</evidence>
<dbReference type="CDD" id="cd17537">
    <property type="entry name" value="REC_FixJ"/>
    <property type="match status" value="1"/>
</dbReference>
<dbReference type="PRINTS" id="PR00038">
    <property type="entry name" value="HTHLUXR"/>
</dbReference>
<dbReference type="FunFam" id="3.40.50.2300:FF:000018">
    <property type="entry name" value="DNA-binding transcriptional regulator NtrC"/>
    <property type="match status" value="1"/>
</dbReference>
<dbReference type="EMBL" id="VMNH01000010">
    <property type="protein sequence ID" value="TVO74831.1"/>
    <property type="molecule type" value="Genomic_DNA"/>
</dbReference>
<evidence type="ECO:0000256" key="2">
    <source>
        <dbReference type="ARBA" id="ARBA00023012"/>
    </source>
</evidence>
<dbReference type="SMART" id="SM00448">
    <property type="entry name" value="REC"/>
    <property type="match status" value="1"/>
</dbReference>
<keyword evidence="5" id="KW-0804">Transcription</keyword>
<dbReference type="AlphaFoldDB" id="A0A557SBZ7"/>
<reference evidence="9 10" key="1">
    <citation type="submission" date="2019-07" db="EMBL/GenBank/DDBJ databases">
        <title>The pathways for chlorine oxyanion respiration interact through the shared metabolite chlorate.</title>
        <authorList>
            <person name="Barnum T.P."/>
            <person name="Cheng Y."/>
            <person name="Hill K.A."/>
            <person name="Lucas L.N."/>
            <person name="Carlson H.K."/>
            <person name="Coates J.D."/>
        </authorList>
    </citation>
    <scope>NUCLEOTIDE SEQUENCE [LARGE SCALE GENOMIC DNA]</scope>
    <source>
        <strain evidence="9 10">BK-1</strain>
    </source>
</reference>
<dbReference type="Gene3D" id="1.10.10.10">
    <property type="entry name" value="Winged helix-like DNA-binding domain superfamily/Winged helix DNA-binding domain"/>
    <property type="match status" value="1"/>
</dbReference>
<evidence type="ECO:0000256" key="1">
    <source>
        <dbReference type="ARBA" id="ARBA00022553"/>
    </source>
</evidence>
<dbReference type="PROSITE" id="PS50110">
    <property type="entry name" value="RESPONSE_REGULATORY"/>
    <property type="match status" value="1"/>
</dbReference>
<dbReference type="GO" id="GO:0006355">
    <property type="term" value="P:regulation of DNA-templated transcription"/>
    <property type="evidence" value="ECO:0007669"/>
    <property type="project" value="InterPro"/>
</dbReference>
<dbReference type="PANTHER" id="PTHR44688:SF16">
    <property type="entry name" value="DNA-BINDING TRANSCRIPTIONAL ACTIVATOR DEVR_DOSR"/>
    <property type="match status" value="1"/>
</dbReference>
<dbReference type="Gene3D" id="3.40.50.2300">
    <property type="match status" value="1"/>
</dbReference>
<proteinExistence type="predicted"/>
<dbReference type="PROSITE" id="PS50043">
    <property type="entry name" value="HTH_LUXR_2"/>
    <property type="match status" value="1"/>
</dbReference>
<dbReference type="SUPFAM" id="SSF46894">
    <property type="entry name" value="C-terminal effector domain of the bipartite response regulators"/>
    <property type="match status" value="1"/>
</dbReference>
<organism evidence="9 10">
    <name type="scientific">Sedimenticola selenatireducens</name>
    <dbReference type="NCBI Taxonomy" id="191960"/>
    <lineage>
        <taxon>Bacteria</taxon>
        <taxon>Pseudomonadati</taxon>
        <taxon>Pseudomonadota</taxon>
        <taxon>Gammaproteobacteria</taxon>
        <taxon>Chromatiales</taxon>
        <taxon>Sedimenticolaceae</taxon>
        <taxon>Sedimenticola</taxon>
    </lineage>
</organism>
<dbReference type="Proteomes" id="UP000316649">
    <property type="component" value="Unassembled WGS sequence"/>
</dbReference>
<dbReference type="RefSeq" id="WP_144358917.1">
    <property type="nucleotide sequence ID" value="NZ_VMNH01000010.1"/>
</dbReference>
<keyword evidence="2" id="KW-0902">Two-component regulatory system</keyword>
<dbReference type="InterPro" id="IPR016032">
    <property type="entry name" value="Sig_transdc_resp-reg_C-effctor"/>
</dbReference>
<keyword evidence="10" id="KW-1185">Reference proteome</keyword>